<accession>A0ABM8EJV9</accession>
<gene>
    <name evidence="1" type="ORF">GURASL_17240</name>
</gene>
<reference evidence="1 2" key="1">
    <citation type="submission" date="2022-12" db="EMBL/GenBank/DDBJ databases">
        <title>Polyphasic characterization of Geotalea uranireducens NIT-SL11 newly isolated from a complex of sewage sludge and microbially reduced graphene oxide.</title>
        <authorList>
            <person name="Xie L."/>
            <person name="Yoshida N."/>
            <person name="Meng L."/>
        </authorList>
    </citation>
    <scope>NUCLEOTIDE SEQUENCE [LARGE SCALE GENOMIC DNA]</scope>
    <source>
        <strain evidence="1 2">NIT-SL11</strain>
    </source>
</reference>
<dbReference type="Proteomes" id="UP001317705">
    <property type="component" value="Chromosome"/>
</dbReference>
<sequence>MRNTFIKAIHDRKKVLVHFFSPDDREILVTKCAPIDCWSVNGGESSRISYDLWDYEAPGNQGAMTLPEELIVNIEILDEPFDPAEFADWPRRWVVARDWRQAPSANGSMARPG</sequence>
<dbReference type="EMBL" id="AP027151">
    <property type="protein sequence ID" value="BDV42801.1"/>
    <property type="molecule type" value="Genomic_DNA"/>
</dbReference>
<name>A0ABM8EJV9_9BACT</name>
<organism evidence="1 2">
    <name type="scientific">Geotalea uraniireducens</name>
    <dbReference type="NCBI Taxonomy" id="351604"/>
    <lineage>
        <taxon>Bacteria</taxon>
        <taxon>Pseudomonadati</taxon>
        <taxon>Thermodesulfobacteriota</taxon>
        <taxon>Desulfuromonadia</taxon>
        <taxon>Geobacterales</taxon>
        <taxon>Geobacteraceae</taxon>
        <taxon>Geotalea</taxon>
    </lineage>
</organism>
<evidence type="ECO:0000313" key="2">
    <source>
        <dbReference type="Proteomes" id="UP001317705"/>
    </source>
</evidence>
<proteinExistence type="predicted"/>
<protein>
    <submittedName>
        <fullName evidence="1">Uncharacterized protein</fullName>
    </submittedName>
</protein>
<evidence type="ECO:0000313" key="1">
    <source>
        <dbReference type="EMBL" id="BDV42801.1"/>
    </source>
</evidence>
<dbReference type="RefSeq" id="WP_282003481.1">
    <property type="nucleotide sequence ID" value="NZ_AP027151.1"/>
</dbReference>
<keyword evidence="2" id="KW-1185">Reference proteome</keyword>